<evidence type="ECO:0000259" key="1">
    <source>
        <dbReference type="Pfam" id="PF00582"/>
    </source>
</evidence>
<dbReference type="SUPFAM" id="SSF52402">
    <property type="entry name" value="Adenine nucleotide alpha hydrolases-like"/>
    <property type="match status" value="1"/>
</dbReference>
<dbReference type="GeneID" id="116211318"/>
<feature type="domain" description="UspA" evidence="1">
    <location>
        <begin position="10"/>
        <end position="155"/>
    </location>
</feature>
<reference evidence="2" key="2">
    <citation type="submission" date="2017-06" db="EMBL/GenBank/DDBJ databases">
        <title>The pomegranate genome and the genomics of punicalagin biosynthesis.</title>
        <authorList>
            <person name="Xu C."/>
        </authorList>
    </citation>
    <scope>NUCLEOTIDE SEQUENCE [LARGE SCALE GENOMIC DNA]</scope>
    <source>
        <tissue evidence="2">Fresh leaf</tissue>
    </source>
</reference>
<dbReference type="STRING" id="22663.A0A218WYV8"/>
<reference evidence="3 5" key="3">
    <citation type="submission" date="2017-11" db="EMBL/GenBank/DDBJ databases">
        <title>De-novo sequencing of pomegranate (Punica granatum L.) genome.</title>
        <authorList>
            <person name="Akparov Z."/>
            <person name="Amiraslanov A."/>
            <person name="Hajiyeva S."/>
            <person name="Abbasov M."/>
            <person name="Kaur K."/>
            <person name="Hamwieh A."/>
            <person name="Solovyev V."/>
            <person name="Salamov A."/>
            <person name="Braich B."/>
            <person name="Kosarev P."/>
            <person name="Mahmoud A."/>
            <person name="Hajiyev E."/>
            <person name="Babayeva S."/>
            <person name="Izzatullayeva V."/>
            <person name="Mammadov A."/>
            <person name="Mammadov A."/>
            <person name="Sharifova S."/>
            <person name="Ojaghi J."/>
            <person name="Eynullazada K."/>
            <person name="Bayramov B."/>
            <person name="Abdulazimova A."/>
            <person name="Shahmuradov I."/>
        </authorList>
    </citation>
    <scope>NUCLEOTIDE SEQUENCE [LARGE SCALE GENOMIC DNA]</scope>
    <source>
        <strain evidence="3">AG2017</strain>
        <strain evidence="5">cv. AG2017</strain>
        <tissue evidence="3">Leaf</tissue>
    </source>
</reference>
<dbReference type="EMBL" id="MTKT01002507">
    <property type="protein sequence ID" value="OWM77967.1"/>
    <property type="molecule type" value="Genomic_DNA"/>
</dbReference>
<dbReference type="AlphaFoldDB" id="A0A218WYV8"/>
<dbReference type="Proteomes" id="UP000233551">
    <property type="component" value="Unassembled WGS sequence"/>
</dbReference>
<sequence>MATGAEKQVMVVGIDESDHSLHALGWTIDRFFSPFSPNHPFKLVAVHAKPSPARVGLSGPATAEVITYIDSDLKAIAARVSQKVKEICSRKSIQDVAVEVVEGDARNVLCEAVERHHASILAVGSHGYGSIRRAVLGSVSDYCAHHALCTVMIVKRPKKIQH</sequence>
<evidence type="ECO:0000313" key="3">
    <source>
        <dbReference type="EMBL" id="PKI37737.1"/>
    </source>
</evidence>
<dbReference type="Proteomes" id="UP000197138">
    <property type="component" value="Unassembled WGS sequence"/>
</dbReference>
<proteinExistence type="predicted"/>
<gene>
    <name evidence="2" type="ORF">CDL15_Pgr018536</name>
    <name evidence="3" type="ORF">CRG98_041854</name>
</gene>
<dbReference type="EMBL" id="PGOL01004333">
    <property type="protein sequence ID" value="PKI37737.1"/>
    <property type="molecule type" value="Genomic_DNA"/>
</dbReference>
<dbReference type="InterPro" id="IPR006016">
    <property type="entry name" value="UspA"/>
</dbReference>
<evidence type="ECO:0000313" key="4">
    <source>
        <dbReference type="Proteomes" id="UP000197138"/>
    </source>
</evidence>
<dbReference type="CDD" id="cd23659">
    <property type="entry name" value="USP_At3g01520-like"/>
    <property type="match status" value="1"/>
</dbReference>
<comment type="caution">
    <text evidence="2">The sequence shown here is derived from an EMBL/GenBank/DDBJ whole genome shotgun (WGS) entry which is preliminary data.</text>
</comment>
<reference evidence="4" key="1">
    <citation type="journal article" date="2017" name="Plant J.">
        <title>The pomegranate (Punica granatum L.) genome and the genomics of punicalagin biosynthesis.</title>
        <authorList>
            <person name="Qin G."/>
            <person name="Xu C."/>
            <person name="Ming R."/>
            <person name="Tang H."/>
            <person name="Guyot R."/>
            <person name="Kramer E.M."/>
            <person name="Hu Y."/>
            <person name="Yi X."/>
            <person name="Qi Y."/>
            <person name="Xu X."/>
            <person name="Gao Z."/>
            <person name="Pan H."/>
            <person name="Jian J."/>
            <person name="Tian Y."/>
            <person name="Yue Z."/>
            <person name="Xu Y."/>
        </authorList>
    </citation>
    <scope>NUCLEOTIDE SEQUENCE [LARGE SCALE GENOMIC DNA]</scope>
    <source>
        <strain evidence="4">cv. Dabenzi</strain>
    </source>
</reference>
<keyword evidence="5" id="KW-1185">Reference proteome</keyword>
<dbReference type="OrthoDB" id="843225at2759"/>
<evidence type="ECO:0000313" key="2">
    <source>
        <dbReference type="EMBL" id="OWM77967.1"/>
    </source>
</evidence>
<dbReference type="PRINTS" id="PR01438">
    <property type="entry name" value="UNVRSLSTRESS"/>
</dbReference>
<dbReference type="PANTHER" id="PTHR46553">
    <property type="entry name" value="ADENINE NUCLEOTIDE ALPHA HYDROLASES-LIKE SUPERFAMILY PROTEIN"/>
    <property type="match status" value="1"/>
</dbReference>
<organism evidence="2 4">
    <name type="scientific">Punica granatum</name>
    <name type="common">Pomegranate</name>
    <dbReference type="NCBI Taxonomy" id="22663"/>
    <lineage>
        <taxon>Eukaryota</taxon>
        <taxon>Viridiplantae</taxon>
        <taxon>Streptophyta</taxon>
        <taxon>Embryophyta</taxon>
        <taxon>Tracheophyta</taxon>
        <taxon>Spermatophyta</taxon>
        <taxon>Magnoliopsida</taxon>
        <taxon>eudicotyledons</taxon>
        <taxon>Gunneridae</taxon>
        <taxon>Pentapetalae</taxon>
        <taxon>rosids</taxon>
        <taxon>malvids</taxon>
        <taxon>Myrtales</taxon>
        <taxon>Lythraceae</taxon>
        <taxon>Punica</taxon>
    </lineage>
</organism>
<dbReference type="InterPro" id="IPR006015">
    <property type="entry name" value="Universal_stress_UspA"/>
</dbReference>
<dbReference type="Pfam" id="PF00582">
    <property type="entry name" value="Usp"/>
    <property type="match status" value="1"/>
</dbReference>
<protein>
    <recommendedName>
        <fullName evidence="1">UspA domain-containing protein</fullName>
    </recommendedName>
</protein>
<dbReference type="InterPro" id="IPR014729">
    <property type="entry name" value="Rossmann-like_a/b/a_fold"/>
</dbReference>
<dbReference type="PANTHER" id="PTHR46553:SF3">
    <property type="entry name" value="ADENINE NUCLEOTIDE ALPHA HYDROLASES-LIKE SUPERFAMILY PROTEIN"/>
    <property type="match status" value="1"/>
</dbReference>
<accession>A0A218WYV8</accession>
<dbReference type="Gene3D" id="3.40.50.620">
    <property type="entry name" value="HUPs"/>
    <property type="match status" value="1"/>
</dbReference>
<evidence type="ECO:0000313" key="5">
    <source>
        <dbReference type="Proteomes" id="UP000233551"/>
    </source>
</evidence>
<name>A0A218WYV8_PUNGR</name>